<dbReference type="PROSITE" id="PS50195">
    <property type="entry name" value="PX"/>
    <property type="match status" value="1"/>
</dbReference>
<feature type="compositionally biased region" description="Low complexity" evidence="9">
    <location>
        <begin position="304"/>
        <end position="319"/>
    </location>
</feature>
<gene>
    <name evidence="11" type="ORF">M0813_18060</name>
</gene>
<evidence type="ECO:0000256" key="1">
    <source>
        <dbReference type="ARBA" id="ARBA00004184"/>
    </source>
</evidence>
<accession>A0ABQ8YU04</accession>
<dbReference type="PANTHER" id="PTHR45949:SF2">
    <property type="entry name" value="SORTING NEXIN-4"/>
    <property type="match status" value="1"/>
</dbReference>
<evidence type="ECO:0000256" key="4">
    <source>
        <dbReference type="ARBA" id="ARBA00022448"/>
    </source>
</evidence>
<dbReference type="Gene3D" id="1.20.1270.60">
    <property type="entry name" value="Arfaptin homology (AH) domain/BAR domain"/>
    <property type="match status" value="1"/>
</dbReference>
<organism evidence="11 12">
    <name type="scientific">Anaeramoeba flamelloides</name>
    <dbReference type="NCBI Taxonomy" id="1746091"/>
    <lineage>
        <taxon>Eukaryota</taxon>
        <taxon>Metamonada</taxon>
        <taxon>Anaeramoebidae</taxon>
        <taxon>Anaeramoeba</taxon>
    </lineage>
</organism>
<protein>
    <submittedName>
        <fullName evidence="11">Sorting nexin</fullName>
    </submittedName>
</protein>
<name>A0ABQ8YU04_9EUKA</name>
<feature type="compositionally biased region" description="Basic residues" evidence="9">
    <location>
        <begin position="59"/>
        <end position="68"/>
    </location>
</feature>
<comment type="caution">
    <text evidence="11">The sequence shown here is derived from an EMBL/GenBank/DDBJ whole genome shotgun (WGS) entry which is preliminary data.</text>
</comment>
<feature type="compositionally biased region" description="Basic residues" evidence="9">
    <location>
        <begin position="108"/>
        <end position="128"/>
    </location>
</feature>
<feature type="region of interest" description="Disordered" evidence="9">
    <location>
        <begin position="1"/>
        <end position="76"/>
    </location>
</feature>
<feature type="coiled-coil region" evidence="8">
    <location>
        <begin position="593"/>
        <end position="620"/>
    </location>
</feature>
<sequence length="732" mass="84932">MSNYGRPQRRIAGLGGSRQMQNLMIQEMKNQKKKGSPTSSPKNKNRFNFPKLNKEKKEKKEKKKKQQKMPKIIYKAPKLTTKHVQLEEMTQSQIESIEKQTSNTKRLVTQKRKAGRAGRRPPSRKSRAIKSAIKIDQTKNKKITQTNQTNNIKQETKPHTTTTKNTPTKNTTTNNITTTTTKTKNEEKKKNNNQKNEKKTKLPKVEKTKEPKLPPRRRGLTTLPTTSGNGFTRGRGTGRSFGFGRGKVQENGRARGRGRGSGRGKVQDNGRGRGIGIGRGRGRGRGRGKVQENGRGRGRGTGNGIKKVTNIKNNPNNTNTKDKEVKRETVKKPFYEIKIQNFLREGEGRKQFTSYHIDFKSIATGGEPQMVKRRYSDFVWLRTNLALEAPQFIVPIVPSKGKDRFNPQMIFRRIRAFERFINRISEHPLWEEFATPKIERQENQKKKKKKGEKEEEEEEEEQDPFRRAINRYLTNHQEMDPDILEKRQNALGAFEKSTEKLYGTVTQLVDIKIRQGELFNIIPDKLHSVVELADPIISESELWISFADTLNDIADLFDMKTQQEKEVVGDAFSEFFRQSFALREPFAVYSKALEKKNKIKKEYEIKAQKIEKNKSSKESRAYKDLRAFEKKKLTIEKEYNDTCKILTHDLKRFDKLTILEYKKTLLDYAMSQYSFQRSLLSMFKRFVDTNKDFLIMETENQYLNQNENENENENGNGIGNENENENELEKDN</sequence>
<evidence type="ECO:0000259" key="10">
    <source>
        <dbReference type="PROSITE" id="PS50195"/>
    </source>
</evidence>
<dbReference type="Pfam" id="PF00787">
    <property type="entry name" value="PX"/>
    <property type="match status" value="1"/>
</dbReference>
<dbReference type="SUPFAM" id="SSF64268">
    <property type="entry name" value="PX domain"/>
    <property type="match status" value="1"/>
</dbReference>
<keyword evidence="12" id="KW-1185">Reference proteome</keyword>
<evidence type="ECO:0000313" key="12">
    <source>
        <dbReference type="Proteomes" id="UP001150062"/>
    </source>
</evidence>
<dbReference type="InterPro" id="IPR036871">
    <property type="entry name" value="PX_dom_sf"/>
</dbReference>
<feature type="compositionally biased region" description="Basic and acidic residues" evidence="9">
    <location>
        <begin position="183"/>
        <end position="213"/>
    </location>
</feature>
<dbReference type="InterPro" id="IPR015404">
    <property type="entry name" value="Vps5_C"/>
</dbReference>
<evidence type="ECO:0000256" key="9">
    <source>
        <dbReference type="SAM" id="MobiDB-lite"/>
    </source>
</evidence>
<comment type="subcellular location">
    <subcellularLocation>
        <location evidence="2">Cytoplasm</location>
    </subcellularLocation>
    <subcellularLocation>
        <location evidence="1">Endomembrane system</location>
        <topology evidence="1">Peripheral membrane protein</topology>
    </subcellularLocation>
</comment>
<keyword evidence="8" id="KW-0175">Coiled coil</keyword>
<dbReference type="InterPro" id="IPR027267">
    <property type="entry name" value="AH/BAR_dom_sf"/>
</dbReference>
<dbReference type="EMBL" id="JAOAOG010000119">
    <property type="protein sequence ID" value="KAJ6247962.1"/>
    <property type="molecule type" value="Genomic_DNA"/>
</dbReference>
<feature type="region of interest" description="Disordered" evidence="9">
    <location>
        <begin position="92"/>
        <end position="325"/>
    </location>
</feature>
<feature type="compositionally biased region" description="Low complexity" evidence="9">
    <location>
        <begin position="143"/>
        <end position="182"/>
    </location>
</feature>
<feature type="compositionally biased region" description="Low complexity" evidence="9">
    <location>
        <begin position="220"/>
        <end position="230"/>
    </location>
</feature>
<proteinExistence type="inferred from homology"/>
<dbReference type="InterPro" id="IPR001683">
    <property type="entry name" value="PX_dom"/>
</dbReference>
<feature type="compositionally biased region" description="Gly residues" evidence="9">
    <location>
        <begin position="231"/>
        <end position="245"/>
    </location>
</feature>
<evidence type="ECO:0000256" key="8">
    <source>
        <dbReference type="SAM" id="Coils"/>
    </source>
</evidence>
<evidence type="ECO:0000313" key="11">
    <source>
        <dbReference type="EMBL" id="KAJ6247962.1"/>
    </source>
</evidence>
<evidence type="ECO:0000256" key="5">
    <source>
        <dbReference type="ARBA" id="ARBA00022490"/>
    </source>
</evidence>
<dbReference type="Pfam" id="PF09325">
    <property type="entry name" value="Vps5"/>
    <property type="match status" value="1"/>
</dbReference>
<keyword evidence="6" id="KW-0446">Lipid-binding</keyword>
<feature type="compositionally biased region" description="Low complexity" evidence="9">
    <location>
        <begin position="707"/>
        <end position="721"/>
    </location>
</feature>
<comment type="similarity">
    <text evidence="3">Belongs to the sorting nexin family.</text>
</comment>
<feature type="region of interest" description="Disordered" evidence="9">
    <location>
        <begin position="707"/>
        <end position="732"/>
    </location>
</feature>
<dbReference type="PANTHER" id="PTHR45949">
    <property type="entry name" value="SORTING NEXIN-4"/>
    <property type="match status" value="1"/>
</dbReference>
<dbReference type="SMART" id="SM00312">
    <property type="entry name" value="PX"/>
    <property type="match status" value="1"/>
</dbReference>
<feature type="compositionally biased region" description="Polar residues" evidence="9">
    <location>
        <begin position="92"/>
        <end position="107"/>
    </location>
</feature>
<evidence type="ECO:0000256" key="2">
    <source>
        <dbReference type="ARBA" id="ARBA00004496"/>
    </source>
</evidence>
<dbReference type="Gene3D" id="3.30.1520.10">
    <property type="entry name" value="Phox-like domain"/>
    <property type="match status" value="1"/>
</dbReference>
<keyword evidence="7" id="KW-0472">Membrane</keyword>
<keyword evidence="4" id="KW-0813">Transport</keyword>
<evidence type="ECO:0000256" key="7">
    <source>
        <dbReference type="ARBA" id="ARBA00023136"/>
    </source>
</evidence>
<evidence type="ECO:0000256" key="3">
    <source>
        <dbReference type="ARBA" id="ARBA00010883"/>
    </source>
</evidence>
<feature type="domain" description="PX" evidence="10">
    <location>
        <begin position="333"/>
        <end position="455"/>
    </location>
</feature>
<evidence type="ECO:0000256" key="6">
    <source>
        <dbReference type="ARBA" id="ARBA00023121"/>
    </source>
</evidence>
<keyword evidence="5" id="KW-0963">Cytoplasm</keyword>
<dbReference type="Proteomes" id="UP001150062">
    <property type="component" value="Unassembled WGS sequence"/>
</dbReference>
<feature type="region of interest" description="Disordered" evidence="9">
    <location>
        <begin position="441"/>
        <end position="465"/>
    </location>
</feature>
<reference evidence="11" key="1">
    <citation type="submission" date="2022-08" db="EMBL/GenBank/DDBJ databases">
        <title>Novel sulfate-reducing endosymbionts in the free-living metamonad Anaeramoeba.</title>
        <authorList>
            <person name="Jerlstrom-Hultqvist J."/>
            <person name="Cepicka I."/>
            <person name="Gallot-Lavallee L."/>
            <person name="Salas-Leiva D."/>
            <person name="Curtis B.A."/>
            <person name="Zahonova K."/>
            <person name="Pipaliya S."/>
            <person name="Dacks J."/>
            <person name="Roger A.J."/>
        </authorList>
    </citation>
    <scope>NUCLEOTIDE SEQUENCE</scope>
    <source>
        <strain evidence="11">Schooner1</strain>
    </source>
</reference>